<evidence type="ECO:0000256" key="4">
    <source>
        <dbReference type="ARBA" id="ARBA00022692"/>
    </source>
</evidence>
<keyword evidence="11" id="KW-1185">Reference proteome</keyword>
<keyword evidence="2" id="KW-1003">Cell membrane</keyword>
<organism evidence="10 11">
    <name type="scientific">Dolosicoccus paucivorans</name>
    <dbReference type="NCBI Taxonomy" id="84521"/>
    <lineage>
        <taxon>Bacteria</taxon>
        <taxon>Bacillati</taxon>
        <taxon>Bacillota</taxon>
        <taxon>Bacilli</taxon>
        <taxon>Lactobacillales</taxon>
        <taxon>Aerococcaceae</taxon>
        <taxon>Dolosicoccus</taxon>
    </lineage>
</organism>
<dbReference type="Proteomes" id="UP000235682">
    <property type="component" value="Unassembled WGS sequence"/>
</dbReference>
<evidence type="ECO:0000256" key="5">
    <source>
        <dbReference type="ARBA" id="ARBA00022989"/>
    </source>
</evidence>
<keyword evidence="3" id="KW-0997">Cell inner membrane</keyword>
<accession>A0A1G8MT84</accession>
<comment type="similarity">
    <text evidence="7">Belongs to the ThrE exporter (TC 2.A.79) family.</text>
</comment>
<evidence type="ECO:0000256" key="7">
    <source>
        <dbReference type="ARBA" id="ARBA00034125"/>
    </source>
</evidence>
<dbReference type="PANTHER" id="PTHR34390">
    <property type="entry name" value="UPF0442 PROTEIN YJJB-RELATED"/>
    <property type="match status" value="1"/>
</dbReference>
<evidence type="ECO:0000313" key="11">
    <source>
        <dbReference type="Proteomes" id="UP000235682"/>
    </source>
</evidence>
<dbReference type="RefSeq" id="WP_092085864.1">
    <property type="nucleotide sequence ID" value="NZ_FNEL01000037.1"/>
</dbReference>
<dbReference type="STRING" id="84521.SAMN04487994_10372"/>
<evidence type="ECO:0000256" key="2">
    <source>
        <dbReference type="ARBA" id="ARBA00022475"/>
    </source>
</evidence>
<keyword evidence="6 8" id="KW-0472">Membrane</keyword>
<evidence type="ECO:0000256" key="8">
    <source>
        <dbReference type="SAM" id="Phobius"/>
    </source>
</evidence>
<feature type="transmembrane region" description="Helical" evidence="8">
    <location>
        <begin position="109"/>
        <end position="130"/>
    </location>
</feature>
<dbReference type="PANTHER" id="PTHR34390:SF1">
    <property type="entry name" value="SUCCINATE TRANSPORTER SUBUNIT YJJB-RELATED"/>
    <property type="match status" value="1"/>
</dbReference>
<evidence type="ECO:0000256" key="6">
    <source>
        <dbReference type="ARBA" id="ARBA00023136"/>
    </source>
</evidence>
<dbReference type="AlphaFoldDB" id="A0A1G8MT84"/>
<sequence>MASLAIQVIGAFIATVSAALTLELPRHLLSNIGFVGAGGYLAYLLVLDYNTVLAAFVAAFVITIISQIFARVFKAPVTMFYIPGFFPIVPGIAIYRTVLYFIQGDLAQANYYLVQTMMVAGAIAIAIFLIDSYIEMQNFVLHQRRLRRRKSREL</sequence>
<dbReference type="GO" id="GO:0015744">
    <property type="term" value="P:succinate transport"/>
    <property type="evidence" value="ECO:0007669"/>
    <property type="project" value="TreeGrafter"/>
</dbReference>
<reference evidence="10 11" key="1">
    <citation type="submission" date="2017-09" db="EMBL/GenBank/DDBJ databases">
        <title>Bacterial strain isolated from the female urinary microbiota.</title>
        <authorList>
            <person name="Thomas-White K."/>
            <person name="Kumar N."/>
            <person name="Forster S."/>
            <person name="Putonti C."/>
            <person name="Lawley T."/>
            <person name="Wolfe A.J."/>
        </authorList>
    </citation>
    <scope>NUCLEOTIDE SEQUENCE [LARGE SCALE GENOMIC DNA]</scope>
    <source>
        <strain evidence="10 11">UMB0852</strain>
    </source>
</reference>
<evidence type="ECO:0000256" key="3">
    <source>
        <dbReference type="ARBA" id="ARBA00022519"/>
    </source>
</evidence>
<comment type="caution">
    <text evidence="10">The sequence shown here is derived from an EMBL/GenBank/DDBJ whole genome shotgun (WGS) entry which is preliminary data.</text>
</comment>
<keyword evidence="5 8" id="KW-1133">Transmembrane helix</keyword>
<protein>
    <submittedName>
        <fullName evidence="10">Threonine/serine exporter</fullName>
    </submittedName>
</protein>
<evidence type="ECO:0000259" key="9">
    <source>
        <dbReference type="Pfam" id="PF12821"/>
    </source>
</evidence>
<dbReference type="Pfam" id="PF12821">
    <property type="entry name" value="ThrE_2"/>
    <property type="match status" value="1"/>
</dbReference>
<feature type="transmembrane region" description="Helical" evidence="8">
    <location>
        <begin position="53"/>
        <end position="73"/>
    </location>
</feature>
<feature type="transmembrane region" description="Helical" evidence="8">
    <location>
        <begin position="79"/>
        <end position="102"/>
    </location>
</feature>
<comment type="subcellular location">
    <subcellularLocation>
        <location evidence="1">Cell membrane</location>
        <topology evidence="1">Multi-pass membrane protein</topology>
    </subcellularLocation>
</comment>
<evidence type="ECO:0000256" key="1">
    <source>
        <dbReference type="ARBA" id="ARBA00004651"/>
    </source>
</evidence>
<feature type="domain" description="Threonine/Serine exporter ThrE" evidence="9">
    <location>
        <begin position="7"/>
        <end position="132"/>
    </location>
</feature>
<evidence type="ECO:0000313" key="10">
    <source>
        <dbReference type="EMBL" id="PMC58835.1"/>
    </source>
</evidence>
<dbReference type="GO" id="GO:0005886">
    <property type="term" value="C:plasma membrane"/>
    <property type="evidence" value="ECO:0007669"/>
    <property type="project" value="UniProtKB-SubCell"/>
</dbReference>
<name>A0A1G8MT84_9LACT</name>
<gene>
    <name evidence="10" type="ORF">CJ205_01960</name>
</gene>
<feature type="transmembrane region" description="Helical" evidence="8">
    <location>
        <begin position="28"/>
        <end position="46"/>
    </location>
</feature>
<dbReference type="EMBL" id="PNHE01000005">
    <property type="protein sequence ID" value="PMC58835.1"/>
    <property type="molecule type" value="Genomic_DNA"/>
</dbReference>
<dbReference type="OrthoDB" id="9810047at2"/>
<keyword evidence="4 8" id="KW-0812">Transmembrane</keyword>
<dbReference type="InterPro" id="IPR024528">
    <property type="entry name" value="ThrE_2"/>
</dbReference>
<dbReference type="InterPro" id="IPR050539">
    <property type="entry name" value="ThrE_Dicarb/AminoAcid_Exp"/>
</dbReference>
<proteinExistence type="inferred from homology"/>